<accession>A0A2G5SJ52</accession>
<gene>
    <name evidence="1" type="primary">Cnig_chr_X.g22191</name>
    <name evidence="1" type="ORF">B9Z55_022191</name>
</gene>
<comment type="caution">
    <text evidence="1">The sequence shown here is derived from an EMBL/GenBank/DDBJ whole genome shotgun (WGS) entry which is preliminary data.</text>
</comment>
<name>A0A2G5SJ52_9PELO</name>
<dbReference type="Proteomes" id="UP000230233">
    <property type="component" value="Chromosome X"/>
</dbReference>
<dbReference type="InterPro" id="IPR027417">
    <property type="entry name" value="P-loop_NTPase"/>
</dbReference>
<organism evidence="1 2">
    <name type="scientific">Caenorhabditis nigoni</name>
    <dbReference type="NCBI Taxonomy" id="1611254"/>
    <lineage>
        <taxon>Eukaryota</taxon>
        <taxon>Metazoa</taxon>
        <taxon>Ecdysozoa</taxon>
        <taxon>Nematoda</taxon>
        <taxon>Chromadorea</taxon>
        <taxon>Rhabditida</taxon>
        <taxon>Rhabditina</taxon>
        <taxon>Rhabditomorpha</taxon>
        <taxon>Rhabditoidea</taxon>
        <taxon>Rhabditidae</taxon>
        <taxon>Peloderinae</taxon>
        <taxon>Caenorhabditis</taxon>
    </lineage>
</organism>
<evidence type="ECO:0000313" key="2">
    <source>
        <dbReference type="Proteomes" id="UP000230233"/>
    </source>
</evidence>
<dbReference type="STRING" id="1611254.A0A2G5SJ52"/>
<sequence>MTLSLIQINRIICVCLTFFLVHKKKSMSQNTESHVLVELPSNYIPEPSRRCKILIAGSKSVGKSAFIERIESGKFNDKKAEGSLHRVIVKKIFKQKLTVELLEKDLEEFTNGETLGAKQVIFYNFEEYIVFFCSNT</sequence>
<evidence type="ECO:0000313" key="1">
    <source>
        <dbReference type="EMBL" id="PIC15080.1"/>
    </source>
</evidence>
<dbReference type="EMBL" id="PDUG01000006">
    <property type="protein sequence ID" value="PIC15080.1"/>
    <property type="molecule type" value="Genomic_DNA"/>
</dbReference>
<reference evidence="2" key="1">
    <citation type="submission" date="2017-10" db="EMBL/GenBank/DDBJ databases">
        <title>Rapid genome shrinkage in a self-fertile nematode reveals novel sperm competition proteins.</title>
        <authorList>
            <person name="Yin D."/>
            <person name="Schwarz E.M."/>
            <person name="Thomas C.G."/>
            <person name="Felde R.L."/>
            <person name="Korf I.F."/>
            <person name="Cutter A.D."/>
            <person name="Schartner C.M."/>
            <person name="Ralston E.J."/>
            <person name="Meyer B.J."/>
            <person name="Haag E.S."/>
        </authorList>
    </citation>
    <scope>NUCLEOTIDE SEQUENCE [LARGE SCALE GENOMIC DNA]</scope>
    <source>
        <strain evidence="2">JU1422</strain>
    </source>
</reference>
<keyword evidence="2" id="KW-1185">Reference proteome</keyword>
<protein>
    <submittedName>
        <fullName evidence="1">Uncharacterized protein</fullName>
    </submittedName>
</protein>
<dbReference type="SUPFAM" id="SSF52540">
    <property type="entry name" value="P-loop containing nucleoside triphosphate hydrolases"/>
    <property type="match status" value="1"/>
</dbReference>
<proteinExistence type="predicted"/>
<dbReference type="AlphaFoldDB" id="A0A2G5SJ52"/>